<keyword evidence="2" id="KW-1185">Reference proteome</keyword>
<accession>A0ABN6P4F7</accession>
<evidence type="ECO:0008006" key="3">
    <source>
        <dbReference type="Google" id="ProtNLM"/>
    </source>
</evidence>
<reference evidence="1 2" key="1">
    <citation type="journal article" date="2016" name="Microbes Environ.">
        <title>Phylogenetically diverse aerobic anoxygenic phototrophic bacteria isolated from epilithic biofilms in Tama river, Japan.</title>
        <authorList>
            <person name="Hirose S."/>
            <person name="Matsuura K."/>
            <person name="Haruta S."/>
        </authorList>
    </citation>
    <scope>NUCLEOTIDE SEQUENCE [LARGE SCALE GENOMIC DNA]</scope>
    <source>
        <strain evidence="1 2">S08</strain>
    </source>
</reference>
<evidence type="ECO:0000313" key="1">
    <source>
        <dbReference type="EMBL" id="BDG73546.1"/>
    </source>
</evidence>
<name>A0ABN6P4F7_9PROT</name>
<dbReference type="SUPFAM" id="SSF51120">
    <property type="entry name" value="beta-Roll"/>
    <property type="match status" value="1"/>
</dbReference>
<evidence type="ECO:0000313" key="2">
    <source>
        <dbReference type="Proteomes" id="UP000831327"/>
    </source>
</evidence>
<sequence>MQAAMPGAAAVDGIAVIDRFVLNGAGGAAVRLASDLVSQSGRSSVVVDANGSDDIVVDGRGTGTIQYQGRTGADLIIAGRGADTIEGLTAGDTVVGGDGGDRITLGGGGSADSYAVIVSEFDGTGDINGVVTNSTAGTVLNTDVDGNDYCSGVAGARAEWRHHLLLYAGADVTFGWGASVLSTSSEIAGNAVGSLTAVRNAVGARMGAGTIGERIILVIGGANEAQVGVYLFEDVDNNATIDVADTLRLLAIGEGDVPTFNSGKGFRLLEQDLF</sequence>
<dbReference type="Proteomes" id="UP000831327">
    <property type="component" value="Chromosome"/>
</dbReference>
<proteinExistence type="predicted"/>
<dbReference type="RefSeq" id="WP_244407767.1">
    <property type="nucleotide sequence ID" value="NZ_AP025637.1"/>
</dbReference>
<dbReference type="EMBL" id="AP025637">
    <property type="protein sequence ID" value="BDG73546.1"/>
    <property type="molecule type" value="Genomic_DNA"/>
</dbReference>
<gene>
    <name evidence="1" type="ORF">Rmf_34750</name>
</gene>
<organism evidence="1 2">
    <name type="scientific">Roseomonas fluvialis</name>
    <dbReference type="NCBI Taxonomy" id="1750527"/>
    <lineage>
        <taxon>Bacteria</taxon>
        <taxon>Pseudomonadati</taxon>
        <taxon>Pseudomonadota</taxon>
        <taxon>Alphaproteobacteria</taxon>
        <taxon>Acetobacterales</taxon>
        <taxon>Roseomonadaceae</taxon>
        <taxon>Roseomonas</taxon>
    </lineage>
</organism>
<dbReference type="InterPro" id="IPR011049">
    <property type="entry name" value="Serralysin-like_metalloprot_C"/>
</dbReference>
<protein>
    <recommendedName>
        <fullName evidence="3">Calcium-binding protein</fullName>
    </recommendedName>
</protein>